<dbReference type="AlphaFoldDB" id="A0A7W3J7V8"/>
<evidence type="ECO:0000256" key="8">
    <source>
        <dbReference type="ARBA" id="ARBA00022989"/>
    </source>
</evidence>
<dbReference type="Pfam" id="PF03600">
    <property type="entry name" value="CitMHS"/>
    <property type="match status" value="1"/>
</dbReference>
<feature type="transmembrane region" description="Helical" evidence="10">
    <location>
        <begin position="227"/>
        <end position="244"/>
    </location>
</feature>
<dbReference type="EMBL" id="JACGWV010000001">
    <property type="protein sequence ID" value="MBA8807918.1"/>
    <property type="molecule type" value="Genomic_DNA"/>
</dbReference>
<evidence type="ECO:0000256" key="5">
    <source>
        <dbReference type="ARBA" id="ARBA00022475"/>
    </source>
</evidence>
<dbReference type="PANTHER" id="PTHR43302">
    <property type="entry name" value="TRANSPORTER ARSB-RELATED"/>
    <property type="match status" value="1"/>
</dbReference>
<feature type="transmembrane region" description="Helical" evidence="10">
    <location>
        <begin position="43"/>
        <end position="60"/>
    </location>
</feature>
<evidence type="ECO:0000256" key="7">
    <source>
        <dbReference type="ARBA" id="ARBA00022849"/>
    </source>
</evidence>
<evidence type="ECO:0000313" key="13">
    <source>
        <dbReference type="Proteomes" id="UP000540568"/>
    </source>
</evidence>
<feature type="transmembrane region" description="Helical" evidence="10">
    <location>
        <begin position="327"/>
        <end position="349"/>
    </location>
</feature>
<keyword evidence="9 10" id="KW-0472">Membrane</keyword>
<feature type="transmembrane region" description="Helical" evidence="10">
    <location>
        <begin position="81"/>
        <end position="99"/>
    </location>
</feature>
<feature type="transmembrane region" description="Helical" evidence="10">
    <location>
        <begin position="164"/>
        <end position="183"/>
    </location>
</feature>
<keyword evidence="4" id="KW-0813">Transport</keyword>
<evidence type="ECO:0000256" key="6">
    <source>
        <dbReference type="ARBA" id="ARBA00022692"/>
    </source>
</evidence>
<evidence type="ECO:0000256" key="1">
    <source>
        <dbReference type="ARBA" id="ARBA00004651"/>
    </source>
</evidence>
<keyword evidence="7" id="KW-0059">Arsenical resistance</keyword>
<comment type="subcellular location">
    <subcellularLocation>
        <location evidence="1">Cell membrane</location>
        <topology evidence="1">Multi-pass membrane protein</topology>
    </subcellularLocation>
</comment>
<dbReference type="RefSeq" id="WP_312876977.1">
    <property type="nucleotide sequence ID" value="NZ_BAAATF010000006.1"/>
</dbReference>
<comment type="similarity">
    <text evidence="3">Belongs to the CitM (TC 2.A.11) transporter family.</text>
</comment>
<dbReference type="Proteomes" id="UP000540568">
    <property type="component" value="Unassembled WGS sequence"/>
</dbReference>
<evidence type="ECO:0000256" key="9">
    <source>
        <dbReference type="ARBA" id="ARBA00023136"/>
    </source>
</evidence>
<feature type="domain" description="Citrate transporter-like" evidence="11">
    <location>
        <begin position="11"/>
        <end position="324"/>
    </location>
</feature>
<feature type="transmembrane region" description="Helical" evidence="10">
    <location>
        <begin position="204"/>
        <end position="221"/>
    </location>
</feature>
<dbReference type="GO" id="GO:0015105">
    <property type="term" value="F:arsenite transmembrane transporter activity"/>
    <property type="evidence" value="ECO:0007669"/>
    <property type="project" value="InterPro"/>
</dbReference>
<name>A0A7W3J7V8_9MICO</name>
<evidence type="ECO:0000256" key="4">
    <source>
        <dbReference type="ARBA" id="ARBA00022448"/>
    </source>
</evidence>
<keyword evidence="5" id="KW-1003">Cell membrane</keyword>
<evidence type="ECO:0000256" key="2">
    <source>
        <dbReference type="ARBA" id="ARBA00006433"/>
    </source>
</evidence>
<keyword evidence="6 10" id="KW-0812">Transmembrane</keyword>
<gene>
    <name evidence="12" type="ORF">FHX71_001860</name>
</gene>
<organism evidence="12 13">
    <name type="scientific">Promicromonospora sukumoe</name>
    <dbReference type="NCBI Taxonomy" id="88382"/>
    <lineage>
        <taxon>Bacteria</taxon>
        <taxon>Bacillati</taxon>
        <taxon>Actinomycetota</taxon>
        <taxon>Actinomycetes</taxon>
        <taxon>Micrococcales</taxon>
        <taxon>Promicromonosporaceae</taxon>
        <taxon>Promicromonospora</taxon>
    </lineage>
</organism>
<comment type="caution">
    <text evidence="12">The sequence shown here is derived from an EMBL/GenBank/DDBJ whole genome shotgun (WGS) entry which is preliminary data.</text>
</comment>
<keyword evidence="8 10" id="KW-1133">Transmembrane helix</keyword>
<comment type="similarity">
    <text evidence="2">Belongs to the ArsB family.</text>
</comment>
<feature type="transmembrane region" description="Helical" evidence="10">
    <location>
        <begin position="12"/>
        <end position="31"/>
    </location>
</feature>
<dbReference type="InterPro" id="IPR004680">
    <property type="entry name" value="Cit_transptr-like_dom"/>
</dbReference>
<protein>
    <submittedName>
        <fullName evidence="12">Na+/H+ antiporter NhaD/arsenite permease-like protein</fullName>
    </submittedName>
</protein>
<dbReference type="GO" id="GO:0046685">
    <property type="term" value="P:response to arsenic-containing substance"/>
    <property type="evidence" value="ECO:0007669"/>
    <property type="project" value="UniProtKB-KW"/>
</dbReference>
<feature type="transmembrane region" description="Helical" evidence="10">
    <location>
        <begin position="369"/>
        <end position="391"/>
    </location>
</feature>
<dbReference type="GO" id="GO:0005886">
    <property type="term" value="C:plasma membrane"/>
    <property type="evidence" value="ECO:0007669"/>
    <property type="project" value="UniProtKB-SubCell"/>
</dbReference>
<evidence type="ECO:0000256" key="10">
    <source>
        <dbReference type="SAM" id="Phobius"/>
    </source>
</evidence>
<proteinExistence type="inferred from homology"/>
<evidence type="ECO:0000256" key="3">
    <source>
        <dbReference type="ARBA" id="ARBA00009843"/>
    </source>
</evidence>
<keyword evidence="13" id="KW-1185">Reference proteome</keyword>
<evidence type="ECO:0000313" key="12">
    <source>
        <dbReference type="EMBL" id="MBA8807918.1"/>
    </source>
</evidence>
<sequence>MNGIRDRVRPSTWVVLAMVVLAAACVLSGLLPAPDARAVAERTVPVLGFVVAITIVAELARDASVFEVLAQLLGRWGRRRMIVLWVWVVLLAVVSTVFLSLDTTAVILTPLVVLLAQSIRVPPLPFALATIWLANTASLLLPVSNLTNLLAAPAMGDHPSAFLALSWAPAVVGVVVPVAILTVRYRRVLFSTYEVPPQRVPADPVLFWGAGLVLLVLLPLLALTPHVWIPATAAAVVLTALFLARRREALRPALVPWQALGIAGSLFVLVETAHAHGLTSLLGAVTGSGQGAGELLRVAGLGALTANGINNLPAYLVLEPIAAGDPVVLMALLIGVNLGPLVTPWASLATLLWHQRVVALGVDVPWGRFAAWGLVAAVPTVGLAALALAVVSG</sequence>
<dbReference type="PANTHER" id="PTHR43302:SF5">
    <property type="entry name" value="TRANSPORTER ARSB-RELATED"/>
    <property type="match status" value="1"/>
</dbReference>
<dbReference type="PRINTS" id="PR00758">
    <property type="entry name" value="ARSENICPUMP"/>
</dbReference>
<dbReference type="PROSITE" id="PS51257">
    <property type="entry name" value="PROKAR_LIPOPROTEIN"/>
    <property type="match status" value="1"/>
</dbReference>
<reference evidence="12 13" key="1">
    <citation type="submission" date="2020-07" db="EMBL/GenBank/DDBJ databases">
        <title>Sequencing the genomes of 1000 actinobacteria strains.</title>
        <authorList>
            <person name="Klenk H.-P."/>
        </authorList>
    </citation>
    <scope>NUCLEOTIDE SEQUENCE [LARGE SCALE GENOMIC DNA]</scope>
    <source>
        <strain evidence="12 13">DSM 44121</strain>
    </source>
</reference>
<accession>A0A7W3J7V8</accession>
<dbReference type="InterPro" id="IPR000802">
    <property type="entry name" value="Arsenical_pump_ArsB"/>
</dbReference>
<evidence type="ECO:0000259" key="11">
    <source>
        <dbReference type="Pfam" id="PF03600"/>
    </source>
</evidence>